<reference evidence="6 9" key="3">
    <citation type="submission" date="2017-05" db="EMBL/GenBank/DDBJ databases">
        <title>The Genome Sequence of Enterococcus faecium 2D5_DIV0622.</title>
        <authorList>
            <consortium name="The Broad Institute Genomics Platform"/>
            <consortium name="The Broad Institute Genomic Center for Infectious Diseases"/>
            <person name="Earl A."/>
            <person name="Manson A."/>
            <person name="Schwartman J."/>
            <person name="Gilmore M."/>
            <person name="Abouelleil A."/>
            <person name="Cao P."/>
            <person name="Chapman S."/>
            <person name="Cusick C."/>
            <person name="Shea T."/>
            <person name="Young S."/>
            <person name="Neafsey D."/>
            <person name="Nusbaum C."/>
            <person name="Birren B."/>
        </authorList>
    </citation>
    <scope>NUCLEOTIDE SEQUENCE [LARGE SCALE GENOMIC DNA]</scope>
    <source>
        <strain evidence="6 9">2D5_DIV0622</strain>
    </source>
</reference>
<dbReference type="EMBL" id="NFLC01000016">
    <property type="protein sequence ID" value="OUQ09827.1"/>
    <property type="molecule type" value="Genomic_DNA"/>
</dbReference>
<dbReference type="Proteomes" id="UP001255696">
    <property type="component" value="Unassembled WGS sequence"/>
</dbReference>
<evidence type="ECO:0000313" key="5">
    <source>
        <dbReference type="EMBL" id="OUQ09827.1"/>
    </source>
</evidence>
<evidence type="ECO:0000313" key="9">
    <source>
        <dbReference type="Proteomes" id="UP000196503"/>
    </source>
</evidence>
<keyword evidence="1" id="KW-1133">Transmembrane helix</keyword>
<reference evidence="5" key="4">
    <citation type="journal article" date="2018" name="BMC Genomics">
        <title>Whole genome sequencing and function prediction of 133 gut anaerobes isolated from chicken caecum in pure cultures.</title>
        <authorList>
            <person name="Medvecky M."/>
            <person name="Cejkova D."/>
            <person name="Polansky O."/>
            <person name="Karasova D."/>
            <person name="Kubasova T."/>
            <person name="Cizek A."/>
            <person name="Rychlik I."/>
        </authorList>
    </citation>
    <scope>NUCLEOTIDE SEQUENCE</scope>
    <source>
        <strain evidence="5">An144</strain>
    </source>
</reference>
<gene>
    <name evidence="6" type="ORF">A5869_001891</name>
    <name evidence="5" type="ORF">B5E88_08670</name>
    <name evidence="7" type="ORF">EB18_01824</name>
    <name evidence="4" type="ORF">HF857_04250</name>
    <name evidence="2" type="ORF">P7H47_03525</name>
    <name evidence="3" type="ORF">U1294_09330</name>
</gene>
<dbReference type="EMBL" id="NIBL01000003">
    <property type="protein sequence ID" value="OUZ14786.1"/>
    <property type="molecule type" value="Genomic_DNA"/>
</dbReference>
<comment type="caution">
    <text evidence="6">The sequence shown here is derived from an EMBL/GenBank/DDBJ whole genome shotgun (WGS) entry which is preliminary data.</text>
</comment>
<evidence type="ECO:0000313" key="7">
    <source>
        <dbReference type="EMBL" id="RBR28349.1"/>
    </source>
</evidence>
<evidence type="ECO:0000313" key="11">
    <source>
        <dbReference type="Proteomes" id="UP000588071"/>
    </source>
</evidence>
<dbReference type="InterPro" id="IPR021008">
    <property type="entry name" value="DltX"/>
</dbReference>
<evidence type="ECO:0000313" key="2">
    <source>
        <dbReference type="EMBL" id="MDT2796346.1"/>
    </source>
</evidence>
<evidence type="ECO:0000313" key="4">
    <source>
        <dbReference type="EMBL" id="NME49470.1"/>
    </source>
</evidence>
<dbReference type="AlphaFoldDB" id="A0A0H2QNV2"/>
<dbReference type="EMBL" id="JARQBI010000006">
    <property type="protein sequence ID" value="MDT2796346.1"/>
    <property type="molecule type" value="Genomic_DNA"/>
</dbReference>
<dbReference type="EMBL" id="JAXOGL010000016">
    <property type="protein sequence ID" value="MDZ5598418.1"/>
    <property type="molecule type" value="Genomic_DNA"/>
</dbReference>
<dbReference type="EMBL" id="JABAFV010000005">
    <property type="protein sequence ID" value="NME49470.1"/>
    <property type="molecule type" value="Genomic_DNA"/>
</dbReference>
<evidence type="ECO:0000256" key="1">
    <source>
        <dbReference type="SAM" id="Phobius"/>
    </source>
</evidence>
<dbReference type="Pfam" id="PF12459">
    <property type="entry name" value="DltX"/>
    <property type="match status" value="1"/>
</dbReference>
<accession>A0A0H2QNV2</accession>
<dbReference type="Proteomes" id="UP000196503">
    <property type="component" value="Unassembled WGS sequence"/>
</dbReference>
<evidence type="ECO:0000313" key="6">
    <source>
        <dbReference type="EMBL" id="OUZ14786.1"/>
    </source>
</evidence>
<evidence type="ECO:0000313" key="8">
    <source>
        <dbReference type="Proteomes" id="UP000196074"/>
    </source>
</evidence>
<reference evidence="3" key="7">
    <citation type="submission" date="2023-12" db="EMBL/GenBank/DDBJ databases">
        <title>Molecular genomic analyses of Enterococcus cecorum from sepsis oubreaks in broilers.</title>
        <authorList>
            <person name="Rhoads D."/>
            <person name="Alrubaye A."/>
        </authorList>
    </citation>
    <scope>NUCLEOTIDE SEQUENCE</scope>
    <source>
        <strain evidence="3">1755</strain>
    </source>
</reference>
<keyword evidence="1" id="KW-0812">Transmembrane</keyword>
<keyword evidence="1" id="KW-0472">Membrane</keyword>
<dbReference type="GeneID" id="60871133"/>
<dbReference type="Proteomes" id="UP001290582">
    <property type="component" value="Unassembled WGS sequence"/>
</dbReference>
<dbReference type="EMBL" id="LEOY01000015">
    <property type="protein sequence ID" value="RBR28349.1"/>
    <property type="molecule type" value="Genomic_DNA"/>
</dbReference>
<reference evidence="4 11" key="5">
    <citation type="submission" date="2020-04" db="EMBL/GenBank/DDBJ databases">
        <authorList>
            <person name="Hitch T.C.A."/>
            <person name="Wylensek D."/>
            <person name="Clavel T."/>
        </authorList>
    </citation>
    <scope>NUCLEOTIDE SEQUENCE [LARGE SCALE GENOMIC DNA]</scope>
    <source>
        <strain evidence="4 11">WCA-380-WT-3C</strain>
    </source>
</reference>
<name>A0A0H2QNV2_9ENTE</name>
<protein>
    <submittedName>
        <fullName evidence="2">Teichoic acid D-Ala incorporation-associated protein DltX</fullName>
    </submittedName>
</protein>
<reference evidence="2" key="6">
    <citation type="submission" date="2023-03" db="EMBL/GenBank/DDBJ databases">
        <authorList>
            <person name="Shen W."/>
            <person name="Cai J."/>
        </authorList>
    </citation>
    <scope>NUCLEOTIDE SEQUENCE</scope>
    <source>
        <strain evidence="2">B245-2</strain>
    </source>
</reference>
<dbReference type="Proteomes" id="UP000588071">
    <property type="component" value="Unassembled WGS sequence"/>
</dbReference>
<reference evidence="8" key="2">
    <citation type="submission" date="2017-04" db="EMBL/GenBank/DDBJ databases">
        <title>Function of individual gut microbiota members based on whole genome sequencing of pure cultures obtained from chicken caecum.</title>
        <authorList>
            <person name="Medvecky M."/>
            <person name="Cejkova D."/>
            <person name="Polansky O."/>
            <person name="Karasova D."/>
            <person name="Kubasova T."/>
            <person name="Cizek A."/>
            <person name="Rychlik I."/>
        </authorList>
    </citation>
    <scope>NUCLEOTIDE SEQUENCE [LARGE SCALE GENOMIC DNA]</scope>
    <source>
        <strain evidence="8">An144</strain>
    </source>
</reference>
<dbReference type="Proteomes" id="UP000252800">
    <property type="component" value="Unassembled WGS sequence"/>
</dbReference>
<evidence type="ECO:0000313" key="10">
    <source>
        <dbReference type="Proteomes" id="UP000252800"/>
    </source>
</evidence>
<sequence>MNFLKSRPRLNYWLLFTAKTLFYFGILLALIYLYHYKNIQGGSFIYNEF</sequence>
<feature type="transmembrane region" description="Helical" evidence="1">
    <location>
        <begin position="12"/>
        <end position="34"/>
    </location>
</feature>
<organism evidence="6 9">
    <name type="scientific">Enterococcus cecorum</name>
    <dbReference type="NCBI Taxonomy" id="44008"/>
    <lineage>
        <taxon>Bacteria</taxon>
        <taxon>Bacillati</taxon>
        <taxon>Bacillota</taxon>
        <taxon>Bacilli</taxon>
        <taxon>Lactobacillales</taxon>
        <taxon>Enterococcaceae</taxon>
        <taxon>Enterococcus</taxon>
    </lineage>
</organism>
<evidence type="ECO:0000313" key="3">
    <source>
        <dbReference type="EMBL" id="MDZ5598418.1"/>
    </source>
</evidence>
<dbReference type="Proteomes" id="UP000196074">
    <property type="component" value="Unassembled WGS sequence"/>
</dbReference>
<dbReference type="RefSeq" id="WP_016251658.1">
    <property type="nucleotide sequence ID" value="NZ_AP035890.1"/>
</dbReference>
<proteinExistence type="predicted"/>
<reference evidence="7 10" key="1">
    <citation type="submission" date="2015-06" db="EMBL/GenBank/DDBJ databases">
        <title>The Genome Sequence of Enterococcus cecorum 170AEA1.</title>
        <authorList>
            <consortium name="The Broad Institute Genomics Platform"/>
            <consortium name="The Broad Institute Genome Sequencing Center for Infectious Disease"/>
            <person name="Earl A.M."/>
            <person name="Van Tyne D."/>
            <person name="Lebreton F."/>
            <person name="Saavedra J.T."/>
            <person name="Gilmore M.S."/>
            <person name="Manson McGuire A."/>
            <person name="Clock S."/>
            <person name="Crupain M."/>
            <person name="Rangan U."/>
            <person name="Young S."/>
            <person name="Abouelleil A."/>
            <person name="Cao P."/>
            <person name="Chapman S.B."/>
            <person name="Griggs A."/>
            <person name="Priest M."/>
            <person name="Shea T."/>
            <person name="Wortman J."/>
            <person name="Nusbaum C."/>
            <person name="Birren B."/>
        </authorList>
    </citation>
    <scope>NUCLEOTIDE SEQUENCE [LARGE SCALE GENOMIC DNA]</scope>
    <source>
        <strain evidence="7 10">170AEA1</strain>
    </source>
</reference>